<name>A0A839XZ96_9ACTN</name>
<comment type="caution">
    <text evidence="10">The sequence shown here is derived from an EMBL/GenBank/DDBJ whole genome shotgun (WGS) entry which is preliminary data.</text>
</comment>
<dbReference type="PROSITE" id="PS00108">
    <property type="entry name" value="PROTEIN_KINASE_ST"/>
    <property type="match status" value="1"/>
</dbReference>
<keyword evidence="5 10" id="KW-0418">Kinase</keyword>
<dbReference type="Gene3D" id="3.30.200.20">
    <property type="entry name" value="Phosphorylase Kinase, domain 1"/>
    <property type="match status" value="1"/>
</dbReference>
<dbReference type="PANTHER" id="PTHR47197:SF3">
    <property type="entry name" value="DIHYDRO-HEME D1 DEHYDROGENASE"/>
    <property type="match status" value="1"/>
</dbReference>
<evidence type="ECO:0000256" key="5">
    <source>
        <dbReference type="ARBA" id="ARBA00022777"/>
    </source>
</evidence>
<dbReference type="RefSeq" id="WP_183513659.1">
    <property type="nucleotide sequence ID" value="NZ_JACIBU010000001.1"/>
</dbReference>
<evidence type="ECO:0000256" key="1">
    <source>
        <dbReference type="ARBA" id="ARBA00012513"/>
    </source>
</evidence>
<feature type="compositionally biased region" description="Pro residues" evidence="8">
    <location>
        <begin position="349"/>
        <end position="369"/>
    </location>
</feature>
<feature type="domain" description="Protein kinase" evidence="9">
    <location>
        <begin position="9"/>
        <end position="271"/>
    </location>
</feature>
<keyword evidence="6 7" id="KW-0067">ATP-binding</keyword>
<dbReference type="InterPro" id="IPR051200">
    <property type="entry name" value="Host-pathogen_enzymatic-act"/>
</dbReference>
<dbReference type="EC" id="2.7.11.1" evidence="1"/>
<dbReference type="SUPFAM" id="SSF56112">
    <property type="entry name" value="Protein kinase-like (PK-like)"/>
    <property type="match status" value="1"/>
</dbReference>
<feature type="compositionally biased region" description="Pro residues" evidence="8">
    <location>
        <begin position="435"/>
        <end position="444"/>
    </location>
</feature>
<dbReference type="Gene3D" id="2.130.10.10">
    <property type="entry name" value="YVTN repeat-like/Quinoprotein amine dehydrogenase"/>
    <property type="match status" value="3"/>
</dbReference>
<dbReference type="InterPro" id="IPR017441">
    <property type="entry name" value="Protein_kinase_ATP_BS"/>
</dbReference>
<reference evidence="10 11" key="1">
    <citation type="submission" date="2020-08" db="EMBL/GenBank/DDBJ databases">
        <title>Sequencing the genomes of 1000 actinobacteria strains.</title>
        <authorList>
            <person name="Klenk H.-P."/>
        </authorList>
    </citation>
    <scope>NUCLEOTIDE SEQUENCE [LARGE SCALE GENOMIC DNA]</scope>
    <source>
        <strain evidence="10 11">DSM 16678</strain>
    </source>
</reference>
<dbReference type="Pfam" id="PF10282">
    <property type="entry name" value="Lactonase"/>
    <property type="match status" value="1"/>
</dbReference>
<accession>A0A839XZ96</accession>
<evidence type="ECO:0000313" key="11">
    <source>
        <dbReference type="Proteomes" id="UP000580718"/>
    </source>
</evidence>
<evidence type="ECO:0000256" key="4">
    <source>
        <dbReference type="ARBA" id="ARBA00022741"/>
    </source>
</evidence>
<evidence type="ECO:0000256" key="2">
    <source>
        <dbReference type="ARBA" id="ARBA00022527"/>
    </source>
</evidence>
<dbReference type="InterPro" id="IPR019405">
    <property type="entry name" value="Lactonase_7-beta_prop"/>
</dbReference>
<evidence type="ECO:0000256" key="7">
    <source>
        <dbReference type="PROSITE-ProRule" id="PRU10141"/>
    </source>
</evidence>
<evidence type="ECO:0000256" key="3">
    <source>
        <dbReference type="ARBA" id="ARBA00022679"/>
    </source>
</evidence>
<evidence type="ECO:0000313" key="10">
    <source>
        <dbReference type="EMBL" id="MBB3675859.1"/>
    </source>
</evidence>
<feature type="binding site" evidence="7">
    <location>
        <position position="38"/>
    </location>
    <ligand>
        <name>ATP</name>
        <dbReference type="ChEBI" id="CHEBI:30616"/>
    </ligand>
</feature>
<evidence type="ECO:0000256" key="8">
    <source>
        <dbReference type="SAM" id="MobiDB-lite"/>
    </source>
</evidence>
<dbReference type="SUPFAM" id="SSF51004">
    <property type="entry name" value="C-terminal (heme d1) domain of cytochrome cd1-nitrite reductase"/>
    <property type="match status" value="1"/>
</dbReference>
<gene>
    <name evidence="10" type="ORF">FHX36_001594</name>
</gene>
<sequence>MHLRTIGPYELESLIGRGGMGDVHRARDTRRERLVALKLLPEVLSGDAEYLSRFRREQHVAARLREPHVIPIHDFGEIDGRLFIDMRLVDGTDVGALLAEGGAMPPARAVHLVGQVAEALAAAHADGLVHRDVKPSNVLVTPRDFVYVVDFGIARSVGMTRTSLTITGATVGTLDYMAPERFTSMPIDGRADVYSLACLLHECLTASRPFRGDDLASLMHAHLYSAPPRPSTLAPAVPPAMDAVISRGMAKDREDRFSSALDLAEAARQALTATDPVSRRPPAVRAATQVLPPAEPGPAVSGGDDGTTAPRPAALPMPVSSWGLRSADGAHRSVDALPPPAEARRTSSTPPPPPPVPARAPDGPGPGDPGQPADDAAPEPGARRPVGQRLAVIATVAAVLVAVLVAGYLLNRPDDRDGAAADSTSTAPSSQPAATPAPSPPPAASIPIPTAGQTVDVGPTPGYVQVAPNGRYAYVTNRDAGVVTVLDTTLDEATATIRIEAGPPRFVTFSPDGKRAYVTVYDDEKTVNAVVFLDTATLKVIRTVPVGTRPFAPATTLDGRRLYVPSHDDGLVEVLDTESGEIVDRVPTPPNPHWVVFSKDGQVFYTADHESGLVTGFATATHQEVARIPVGRAPHSLAVSPDGTRLSVVNYDSNTLDVIDTATHQVVQHLELDLRPQDVTYAPDGRHLYTANVDGHTVDVIDTATGARTARIPTGNSPTSISVLPDGRRAYVTNLDDGTVRVLDTAAV</sequence>
<dbReference type="GO" id="GO:0005524">
    <property type="term" value="F:ATP binding"/>
    <property type="evidence" value="ECO:0007669"/>
    <property type="project" value="UniProtKB-UniRule"/>
</dbReference>
<feature type="region of interest" description="Disordered" evidence="8">
    <location>
        <begin position="272"/>
        <end position="383"/>
    </location>
</feature>
<dbReference type="Proteomes" id="UP000580718">
    <property type="component" value="Unassembled WGS sequence"/>
</dbReference>
<dbReference type="InterPro" id="IPR011964">
    <property type="entry name" value="YVTN_b-propeller_repeat"/>
</dbReference>
<dbReference type="InterPro" id="IPR011048">
    <property type="entry name" value="Haem_d1_sf"/>
</dbReference>
<protein>
    <recommendedName>
        <fullName evidence="1">non-specific serine/threonine protein kinase</fullName>
        <ecNumber evidence="1">2.7.11.1</ecNumber>
    </recommendedName>
</protein>
<feature type="region of interest" description="Disordered" evidence="8">
    <location>
        <begin position="417"/>
        <end position="456"/>
    </location>
</feature>
<dbReference type="Gene3D" id="1.10.510.10">
    <property type="entry name" value="Transferase(Phosphotransferase) domain 1"/>
    <property type="match status" value="1"/>
</dbReference>
<dbReference type="AlphaFoldDB" id="A0A839XZ96"/>
<feature type="compositionally biased region" description="Low complexity" evidence="8">
    <location>
        <begin position="420"/>
        <end position="434"/>
    </location>
</feature>
<evidence type="ECO:0000256" key="6">
    <source>
        <dbReference type="ARBA" id="ARBA00022840"/>
    </source>
</evidence>
<dbReference type="InterPro" id="IPR015943">
    <property type="entry name" value="WD40/YVTN_repeat-like_dom_sf"/>
</dbReference>
<dbReference type="InterPro" id="IPR008271">
    <property type="entry name" value="Ser/Thr_kinase_AS"/>
</dbReference>
<dbReference type="PROSITE" id="PS50011">
    <property type="entry name" value="PROTEIN_KINASE_DOM"/>
    <property type="match status" value="1"/>
</dbReference>
<dbReference type="EMBL" id="JACIBU010000001">
    <property type="protein sequence ID" value="MBB3675859.1"/>
    <property type="molecule type" value="Genomic_DNA"/>
</dbReference>
<dbReference type="FunFam" id="1.10.510.10:FF:000021">
    <property type="entry name" value="Serine/threonine protein kinase"/>
    <property type="match status" value="1"/>
</dbReference>
<dbReference type="InterPro" id="IPR000719">
    <property type="entry name" value="Prot_kinase_dom"/>
</dbReference>
<keyword evidence="2" id="KW-0723">Serine/threonine-protein kinase</keyword>
<dbReference type="GO" id="GO:0004674">
    <property type="term" value="F:protein serine/threonine kinase activity"/>
    <property type="evidence" value="ECO:0007669"/>
    <property type="project" value="UniProtKB-KW"/>
</dbReference>
<dbReference type="PROSITE" id="PS00107">
    <property type="entry name" value="PROTEIN_KINASE_ATP"/>
    <property type="match status" value="1"/>
</dbReference>
<feature type="compositionally biased region" description="Low complexity" evidence="8">
    <location>
        <begin position="370"/>
        <end position="383"/>
    </location>
</feature>
<dbReference type="SMART" id="SM00220">
    <property type="entry name" value="S_TKc"/>
    <property type="match status" value="1"/>
</dbReference>
<dbReference type="InterPro" id="IPR011009">
    <property type="entry name" value="Kinase-like_dom_sf"/>
</dbReference>
<proteinExistence type="predicted"/>
<dbReference type="Pfam" id="PF00069">
    <property type="entry name" value="Pkinase"/>
    <property type="match status" value="1"/>
</dbReference>
<organism evidence="10 11">
    <name type="scientific">Modestobacter versicolor</name>
    <dbReference type="NCBI Taxonomy" id="429133"/>
    <lineage>
        <taxon>Bacteria</taxon>
        <taxon>Bacillati</taxon>
        <taxon>Actinomycetota</taxon>
        <taxon>Actinomycetes</taxon>
        <taxon>Geodermatophilales</taxon>
        <taxon>Geodermatophilaceae</taxon>
        <taxon>Modestobacter</taxon>
    </lineage>
</organism>
<dbReference type="PANTHER" id="PTHR47197">
    <property type="entry name" value="PROTEIN NIRF"/>
    <property type="match status" value="1"/>
</dbReference>
<evidence type="ECO:0000259" key="9">
    <source>
        <dbReference type="PROSITE" id="PS50011"/>
    </source>
</evidence>
<dbReference type="CDD" id="cd14014">
    <property type="entry name" value="STKc_PknB_like"/>
    <property type="match status" value="1"/>
</dbReference>
<dbReference type="NCBIfam" id="TIGR02276">
    <property type="entry name" value="beta_rpt_yvtn"/>
    <property type="match status" value="4"/>
</dbReference>
<keyword evidence="3 10" id="KW-0808">Transferase</keyword>
<keyword evidence="4 7" id="KW-0547">Nucleotide-binding</keyword>